<dbReference type="HOGENOM" id="CLU_1538601_0_0_5"/>
<dbReference type="KEGG" id="pbr:PB2503_10689"/>
<dbReference type="EMBL" id="CP002156">
    <property type="protein sequence ID" value="ADM10189.1"/>
    <property type="molecule type" value="Genomic_DNA"/>
</dbReference>
<feature type="transmembrane region" description="Helical" evidence="1">
    <location>
        <begin position="64"/>
        <end position="91"/>
    </location>
</feature>
<dbReference type="RefSeq" id="WP_013301163.1">
    <property type="nucleotide sequence ID" value="NC_014414.1"/>
</dbReference>
<evidence type="ECO:0000313" key="3">
    <source>
        <dbReference type="Proteomes" id="UP000001302"/>
    </source>
</evidence>
<protein>
    <recommendedName>
        <fullName evidence="4">CAAX amino terminal protease family protein</fullName>
    </recommendedName>
</protein>
<reference evidence="3" key="1">
    <citation type="submission" date="2010-08" db="EMBL/GenBank/DDBJ databases">
        <title>Genome sequence of Parvularcula bermudensis HTCC2503.</title>
        <authorList>
            <person name="Kang D.-M."/>
            <person name="Oh H.-M."/>
            <person name="Cho J.-C."/>
        </authorList>
    </citation>
    <scope>NUCLEOTIDE SEQUENCE [LARGE SCALE GENOMIC DNA]</scope>
    <source>
        <strain evidence="3">ATCC BAA-594 / HTCC2503 / KCTC 12087</strain>
    </source>
</reference>
<keyword evidence="1" id="KW-1133">Transmembrane helix</keyword>
<evidence type="ECO:0000313" key="2">
    <source>
        <dbReference type="EMBL" id="ADM10189.1"/>
    </source>
</evidence>
<dbReference type="AlphaFoldDB" id="E0TH99"/>
<feature type="transmembrane region" description="Helical" evidence="1">
    <location>
        <begin position="145"/>
        <end position="170"/>
    </location>
</feature>
<accession>E0TH99</accession>
<sequence>MDWVWRTLTRTDQGAILYLAKVLPLVVIPGLIIARLFFLLIPLLGGSLPDQSAISGALDPDQGWGVYSLSLLTYIVIAPIVETLIMAMVFWGLGRLGAGQRGLILGQVLFWVGLHSLAIAGWGLTVAWAFFIFSVCFLTWRSKGLGAAIGVTSALHAGNNTVAILLPFLLGAME</sequence>
<keyword evidence="3" id="KW-1185">Reference proteome</keyword>
<evidence type="ECO:0000256" key="1">
    <source>
        <dbReference type="SAM" id="Phobius"/>
    </source>
</evidence>
<feature type="transmembrane region" description="Helical" evidence="1">
    <location>
        <begin position="16"/>
        <end position="44"/>
    </location>
</feature>
<organism evidence="2 3">
    <name type="scientific">Parvularcula bermudensis (strain ATCC BAA-594 / HTCC2503 / KCTC 12087)</name>
    <dbReference type="NCBI Taxonomy" id="314260"/>
    <lineage>
        <taxon>Bacteria</taxon>
        <taxon>Pseudomonadati</taxon>
        <taxon>Pseudomonadota</taxon>
        <taxon>Alphaproteobacteria</taxon>
        <taxon>Parvularculales</taxon>
        <taxon>Parvularculaceae</taxon>
        <taxon>Parvularcula</taxon>
    </lineage>
</organism>
<keyword evidence="1" id="KW-0812">Transmembrane</keyword>
<dbReference type="OrthoDB" id="7570129at2"/>
<gene>
    <name evidence="2" type="ordered locus">PB2503_10689</name>
</gene>
<reference evidence="2 3" key="2">
    <citation type="journal article" date="2011" name="J. Bacteriol.">
        <title>Complete genome sequence of strain HTCC2503T of Parvularcula bermudensis, the type species of the order "Parvularculales" in the class Alphaproteobacteria.</title>
        <authorList>
            <person name="Oh H.M."/>
            <person name="Kang I."/>
            <person name="Vergin K.L."/>
            <person name="Kang D."/>
            <person name="Rhee K.H."/>
            <person name="Giovannoni S.J."/>
            <person name="Cho J.C."/>
        </authorList>
    </citation>
    <scope>NUCLEOTIDE SEQUENCE [LARGE SCALE GENOMIC DNA]</scope>
    <source>
        <strain evidence="3">ATCC BAA-594 / HTCC2503 / KCTC 12087</strain>
    </source>
</reference>
<feature type="transmembrane region" description="Helical" evidence="1">
    <location>
        <begin position="103"/>
        <end position="133"/>
    </location>
</feature>
<proteinExistence type="predicted"/>
<keyword evidence="1" id="KW-0472">Membrane</keyword>
<dbReference type="STRING" id="314260.PB2503_10689"/>
<evidence type="ECO:0008006" key="4">
    <source>
        <dbReference type="Google" id="ProtNLM"/>
    </source>
</evidence>
<dbReference type="Proteomes" id="UP000001302">
    <property type="component" value="Chromosome"/>
</dbReference>
<name>E0TH99_PARBH</name>